<dbReference type="RefSeq" id="WP_365510873.1">
    <property type="nucleotide sequence ID" value="NZ_JBFANW010000262.1"/>
</dbReference>
<feature type="chain" id="PRO_5046559937" description="Secreted protein" evidence="2">
    <location>
        <begin position="28"/>
        <end position="137"/>
    </location>
</feature>
<proteinExistence type="predicted"/>
<feature type="compositionally biased region" description="Polar residues" evidence="1">
    <location>
        <begin position="95"/>
        <end position="105"/>
    </location>
</feature>
<comment type="caution">
    <text evidence="3">The sequence shown here is derived from an EMBL/GenBank/DDBJ whole genome shotgun (WGS) entry which is preliminary data.</text>
</comment>
<sequence>MKSVLRTASVIVLAFGAAVFGSGSAVAAAASEDVPVIIQCNNPTSVSLVDASGGDSLVSQLIAVLAEDDGTAANEGNNASAVDTGPGGEAVGGDASQSANNNRCGLSSDVDASTRIDNSQRVDNSRRLTLDSGPSLL</sequence>
<evidence type="ECO:0000313" key="3">
    <source>
        <dbReference type="EMBL" id="MFJ2822025.1"/>
    </source>
</evidence>
<evidence type="ECO:0000313" key="4">
    <source>
        <dbReference type="Proteomes" id="UP001617351"/>
    </source>
</evidence>
<evidence type="ECO:0000256" key="1">
    <source>
        <dbReference type="SAM" id="MobiDB-lite"/>
    </source>
</evidence>
<keyword evidence="4" id="KW-1185">Reference proteome</keyword>
<keyword evidence="2" id="KW-0732">Signal</keyword>
<protein>
    <recommendedName>
        <fullName evidence="5">Secreted protein</fullName>
    </recommendedName>
</protein>
<name>A0ABW8EJ79_STRT5</name>
<accession>A0ABW8EJ79</accession>
<feature type="region of interest" description="Disordered" evidence="1">
    <location>
        <begin position="73"/>
        <end position="112"/>
    </location>
</feature>
<feature type="signal peptide" evidence="2">
    <location>
        <begin position="1"/>
        <end position="27"/>
    </location>
</feature>
<evidence type="ECO:0000256" key="2">
    <source>
        <dbReference type="SAM" id="SignalP"/>
    </source>
</evidence>
<evidence type="ECO:0008006" key="5">
    <source>
        <dbReference type="Google" id="ProtNLM"/>
    </source>
</evidence>
<gene>
    <name evidence="3" type="ORF">ACIO7M_13045</name>
</gene>
<organism evidence="3 4">
    <name type="scientific">Streptomyces toxytricini</name>
    <name type="common">Actinomyces toxytricini</name>
    <dbReference type="NCBI Taxonomy" id="67369"/>
    <lineage>
        <taxon>Bacteria</taxon>
        <taxon>Bacillati</taxon>
        <taxon>Actinomycetota</taxon>
        <taxon>Actinomycetes</taxon>
        <taxon>Kitasatosporales</taxon>
        <taxon>Streptomycetaceae</taxon>
        <taxon>Streptomyces</taxon>
    </lineage>
</organism>
<dbReference type="Proteomes" id="UP001617351">
    <property type="component" value="Unassembled WGS sequence"/>
</dbReference>
<dbReference type="EMBL" id="JBIUYY010000005">
    <property type="protein sequence ID" value="MFJ2822025.1"/>
    <property type="molecule type" value="Genomic_DNA"/>
</dbReference>
<reference evidence="3 4" key="1">
    <citation type="submission" date="2024-10" db="EMBL/GenBank/DDBJ databases">
        <title>The Natural Products Discovery Center: Release of the First 8490 Sequenced Strains for Exploring Actinobacteria Biosynthetic Diversity.</title>
        <authorList>
            <person name="Kalkreuter E."/>
            <person name="Kautsar S.A."/>
            <person name="Yang D."/>
            <person name="Bader C.D."/>
            <person name="Teijaro C.N."/>
            <person name="Fluegel L."/>
            <person name="Davis C.M."/>
            <person name="Simpson J.R."/>
            <person name="Lauterbach L."/>
            <person name="Steele A.D."/>
            <person name="Gui C."/>
            <person name="Meng S."/>
            <person name="Li G."/>
            <person name="Viehrig K."/>
            <person name="Ye F."/>
            <person name="Su P."/>
            <person name="Kiefer A.F."/>
            <person name="Nichols A."/>
            <person name="Cepeda A.J."/>
            <person name="Yan W."/>
            <person name="Fan B."/>
            <person name="Jiang Y."/>
            <person name="Adhikari A."/>
            <person name="Zheng C.-J."/>
            <person name="Schuster L."/>
            <person name="Cowan T.M."/>
            <person name="Smanski M.J."/>
            <person name="Chevrette M.G."/>
            <person name="De Carvalho L.P.S."/>
            <person name="Shen B."/>
        </authorList>
    </citation>
    <scope>NUCLEOTIDE SEQUENCE [LARGE SCALE GENOMIC DNA]</scope>
    <source>
        <strain evidence="3 4">NPDC087220</strain>
    </source>
</reference>